<dbReference type="EMBL" id="PEWD01000053">
    <property type="protein sequence ID" value="PIU68813.1"/>
    <property type="molecule type" value="Genomic_DNA"/>
</dbReference>
<evidence type="ECO:0000313" key="2">
    <source>
        <dbReference type="Proteomes" id="UP000229916"/>
    </source>
</evidence>
<gene>
    <name evidence="1" type="ORF">COS81_02560</name>
</gene>
<sequence>MIYFIGILICIALLFLILFLGPKGKIFYSGKSAARSSVNLRIDNKTREIIQRQLAEAETLKKIAKPAQLKQAILELDKGLNLALESLYPGKNFVEKMKQVKPKIKNGELYDNLWYAHKVRNIIAHEINTDLAFTELQRVMDIFEESLRDLINS</sequence>
<organism evidence="1 2">
    <name type="scientific">candidate division WWE3 bacterium CG06_land_8_20_14_3_00_42_16</name>
    <dbReference type="NCBI Taxonomy" id="1975083"/>
    <lineage>
        <taxon>Bacteria</taxon>
        <taxon>Katanobacteria</taxon>
    </lineage>
</organism>
<dbReference type="Proteomes" id="UP000229916">
    <property type="component" value="Unassembled WGS sequence"/>
</dbReference>
<evidence type="ECO:0000313" key="1">
    <source>
        <dbReference type="EMBL" id="PIU68813.1"/>
    </source>
</evidence>
<reference evidence="2" key="1">
    <citation type="submission" date="2017-09" db="EMBL/GenBank/DDBJ databases">
        <title>Depth-based differentiation of microbial function through sediment-hosted aquifers and enrichment of novel symbionts in the deep terrestrial subsurface.</title>
        <authorList>
            <person name="Probst A.J."/>
            <person name="Ladd B."/>
            <person name="Jarett J.K."/>
            <person name="Geller-Mcgrath D.E."/>
            <person name="Sieber C.M.K."/>
            <person name="Emerson J.B."/>
            <person name="Anantharaman K."/>
            <person name="Thomas B.C."/>
            <person name="Malmstrom R."/>
            <person name="Stieglmeier M."/>
            <person name="Klingl A."/>
            <person name="Woyke T."/>
            <person name="Ryan C.M."/>
            <person name="Banfield J.F."/>
        </authorList>
    </citation>
    <scope>NUCLEOTIDE SEQUENCE [LARGE SCALE GENOMIC DNA]</scope>
</reference>
<proteinExistence type="predicted"/>
<protein>
    <recommendedName>
        <fullName evidence="3">DUF4145 domain-containing protein</fullName>
    </recommendedName>
</protein>
<evidence type="ECO:0008006" key="3">
    <source>
        <dbReference type="Google" id="ProtNLM"/>
    </source>
</evidence>
<name>A0A2M7AN50_UNCKA</name>
<dbReference type="AlphaFoldDB" id="A0A2M7AN50"/>
<comment type="caution">
    <text evidence="1">The sequence shown here is derived from an EMBL/GenBank/DDBJ whole genome shotgun (WGS) entry which is preliminary data.</text>
</comment>
<accession>A0A2M7AN50</accession>